<proteinExistence type="predicted"/>
<evidence type="ECO:0000313" key="2">
    <source>
        <dbReference type="EMBL" id="MCU6705648.1"/>
    </source>
</evidence>
<dbReference type="AlphaFoldDB" id="A0AAE3IKP3"/>
<keyword evidence="1" id="KW-0812">Transmembrane</keyword>
<evidence type="ECO:0000313" key="3">
    <source>
        <dbReference type="Proteomes" id="UP001208131"/>
    </source>
</evidence>
<comment type="caution">
    <text evidence="2">The sequence shown here is derived from an EMBL/GenBank/DDBJ whole genome shotgun (WGS) entry which is preliminary data.</text>
</comment>
<gene>
    <name evidence="2" type="ORF">OCV57_06890</name>
</gene>
<feature type="transmembrane region" description="Helical" evidence="1">
    <location>
        <begin position="7"/>
        <end position="30"/>
    </location>
</feature>
<keyword evidence="1" id="KW-1133">Transmembrane helix</keyword>
<keyword evidence="3" id="KW-1185">Reference proteome</keyword>
<sequence length="77" mass="8830">MLGLDKTLAYILIGRIIIDALIFLLIIYLICKFLDLCKTVNDLSKRNKEQAELLKQQNETLVKIGQIIIKINQDKEG</sequence>
<dbReference type="RefSeq" id="WP_267300927.1">
    <property type="nucleotide sequence ID" value="NZ_JAOQJZ010000005.1"/>
</dbReference>
<dbReference type="EMBL" id="JAOQJZ010000005">
    <property type="protein sequence ID" value="MCU6705648.1"/>
    <property type="molecule type" value="Genomic_DNA"/>
</dbReference>
<accession>A0AAE3IKP3</accession>
<keyword evidence="1" id="KW-0472">Membrane</keyword>
<organism evidence="2 3">
    <name type="scientific">Hominimerdicola aceti</name>
    <dbReference type="NCBI Taxonomy" id="2981726"/>
    <lineage>
        <taxon>Bacteria</taxon>
        <taxon>Bacillati</taxon>
        <taxon>Bacillota</taxon>
        <taxon>Clostridia</taxon>
        <taxon>Eubacteriales</taxon>
        <taxon>Oscillospiraceae</taxon>
        <taxon>Hominimerdicola</taxon>
    </lineage>
</organism>
<dbReference type="Proteomes" id="UP001208131">
    <property type="component" value="Unassembled WGS sequence"/>
</dbReference>
<protein>
    <submittedName>
        <fullName evidence="2">Uncharacterized protein</fullName>
    </submittedName>
</protein>
<reference evidence="2 3" key="1">
    <citation type="journal article" date="2021" name="ISME Commun">
        <title>Automated analysis of genomic sequences facilitates high-throughput and comprehensive description of bacteria.</title>
        <authorList>
            <person name="Hitch T.C.A."/>
        </authorList>
    </citation>
    <scope>NUCLEOTIDE SEQUENCE [LARGE SCALE GENOMIC DNA]</scope>
    <source>
        <strain evidence="2 3">Sanger_31</strain>
    </source>
</reference>
<evidence type="ECO:0000256" key="1">
    <source>
        <dbReference type="SAM" id="Phobius"/>
    </source>
</evidence>
<name>A0AAE3IKP3_9FIRM</name>